<feature type="signal peptide" evidence="1">
    <location>
        <begin position="1"/>
        <end position="22"/>
    </location>
</feature>
<dbReference type="PANTHER" id="PTHR43405">
    <property type="entry name" value="GLYCOSYL HYDROLASE DIGH"/>
    <property type="match status" value="1"/>
</dbReference>
<evidence type="ECO:0000313" key="2">
    <source>
        <dbReference type="EMBL" id="MBB6098280.1"/>
    </source>
</evidence>
<evidence type="ECO:0000256" key="1">
    <source>
        <dbReference type="SAM" id="SignalP"/>
    </source>
</evidence>
<protein>
    <submittedName>
        <fullName evidence="2">Uncharacterized lipoprotein YddW (UPF0748 family)</fullName>
    </submittedName>
</protein>
<feature type="chain" id="PRO_5032434993" evidence="1">
    <location>
        <begin position="23"/>
        <end position="326"/>
    </location>
</feature>
<evidence type="ECO:0000313" key="3">
    <source>
        <dbReference type="Proteomes" id="UP000569951"/>
    </source>
</evidence>
<dbReference type="EMBL" id="JACHHG010000005">
    <property type="protein sequence ID" value="MBB6098280.1"/>
    <property type="molecule type" value="Genomic_DNA"/>
</dbReference>
<reference evidence="2 3" key="1">
    <citation type="submission" date="2020-08" db="EMBL/GenBank/DDBJ databases">
        <title>Genomic Encyclopedia of Type Strains, Phase IV (KMG-IV): sequencing the most valuable type-strain genomes for metagenomic binning, comparative biology and taxonomic classification.</title>
        <authorList>
            <person name="Goeker M."/>
        </authorList>
    </citation>
    <scope>NUCLEOTIDE SEQUENCE [LARGE SCALE GENOMIC DNA]</scope>
    <source>
        <strain evidence="2 3">DSM 21458</strain>
    </source>
</reference>
<dbReference type="RefSeq" id="WP_246351263.1">
    <property type="nucleotide sequence ID" value="NZ_JACHHG010000005.1"/>
</dbReference>
<dbReference type="AlphaFoldDB" id="A0A841I1H6"/>
<sequence>MPKAHFLIIVLAYLGLCFSAQAQRTAVWIRPPSTSEQLEATLVAAKRAGFTDVLLEGFYHGRSIWPSGVVQNRFAYDALQHALEVSRREGLALSVWMETLYWCPPPQYKIPCPLWQDALATRDAANRTSLQAGGLGLVSPAFPEVGATLEALVRELATRYPEVGLHLDYLRYPRETHFGYEAPLLERFREQTGLDARRIEQFDDQGNETLEWRQWTALRAQAITDLAGRLIGSYRDSGGRGPVTAAVYALRDPLQDWRSWPGLEAAYPMIYVKSLSLLRLALLPFGRPGNVWPGVQVGDGYPGLEEQLKFLHDLGYPNVGVFGWTP</sequence>
<keyword evidence="1" id="KW-0732">Signal</keyword>
<gene>
    <name evidence="2" type="ORF">HNR42_001705</name>
</gene>
<dbReference type="Gene3D" id="3.20.20.80">
    <property type="entry name" value="Glycosidases"/>
    <property type="match status" value="1"/>
</dbReference>
<accession>A0A841I1H6</accession>
<comment type="caution">
    <text evidence="2">The sequence shown here is derived from an EMBL/GenBank/DDBJ whole genome shotgun (WGS) entry which is preliminary data.</text>
</comment>
<organism evidence="2 3">
    <name type="scientific">Deinobacterium chartae</name>
    <dbReference type="NCBI Taxonomy" id="521158"/>
    <lineage>
        <taxon>Bacteria</taxon>
        <taxon>Thermotogati</taxon>
        <taxon>Deinococcota</taxon>
        <taxon>Deinococci</taxon>
        <taxon>Deinococcales</taxon>
        <taxon>Deinococcaceae</taxon>
        <taxon>Deinobacterium</taxon>
    </lineage>
</organism>
<name>A0A841I1H6_9DEIO</name>
<dbReference type="Proteomes" id="UP000569951">
    <property type="component" value="Unassembled WGS sequence"/>
</dbReference>
<proteinExistence type="predicted"/>
<dbReference type="PANTHER" id="PTHR43405:SF1">
    <property type="entry name" value="GLYCOSYL HYDROLASE DIGH"/>
    <property type="match status" value="1"/>
</dbReference>
<keyword evidence="2" id="KW-0449">Lipoprotein</keyword>
<dbReference type="InterPro" id="IPR052177">
    <property type="entry name" value="Divisome_Glycosyl_Hydrolase"/>
</dbReference>
<keyword evidence="3" id="KW-1185">Reference proteome</keyword>